<dbReference type="PANTHER" id="PTHR37558:SF1">
    <property type="entry name" value="HTH CENPB-TYPE DOMAIN-CONTAINING PROTEIN"/>
    <property type="match status" value="1"/>
</dbReference>
<organism evidence="1 2">
    <name type="scientific">Lagenidium giganteum</name>
    <dbReference type="NCBI Taxonomy" id="4803"/>
    <lineage>
        <taxon>Eukaryota</taxon>
        <taxon>Sar</taxon>
        <taxon>Stramenopiles</taxon>
        <taxon>Oomycota</taxon>
        <taxon>Peronosporomycetes</taxon>
        <taxon>Pythiales</taxon>
        <taxon>Pythiaceae</taxon>
    </lineage>
</organism>
<dbReference type="Proteomes" id="UP001146120">
    <property type="component" value="Unassembled WGS sequence"/>
</dbReference>
<comment type="caution">
    <text evidence="1">The sequence shown here is derived from an EMBL/GenBank/DDBJ whole genome shotgun (WGS) entry which is preliminary data.</text>
</comment>
<accession>A0AAV2YGI0</accession>
<proteinExistence type="predicted"/>
<evidence type="ECO:0000313" key="1">
    <source>
        <dbReference type="EMBL" id="DAZ94175.1"/>
    </source>
</evidence>
<reference evidence="1" key="1">
    <citation type="submission" date="2022-11" db="EMBL/GenBank/DDBJ databases">
        <authorList>
            <person name="Morgan W.R."/>
            <person name="Tartar A."/>
        </authorList>
    </citation>
    <scope>NUCLEOTIDE SEQUENCE</scope>
    <source>
        <strain evidence="1">ARSEF 373</strain>
    </source>
</reference>
<reference evidence="1" key="2">
    <citation type="journal article" date="2023" name="Microbiol Resour">
        <title>Decontamination and Annotation of the Draft Genome Sequence of the Oomycete Lagenidium giganteum ARSEF 373.</title>
        <authorList>
            <person name="Morgan W.R."/>
            <person name="Tartar A."/>
        </authorList>
    </citation>
    <scope>NUCLEOTIDE SEQUENCE</scope>
    <source>
        <strain evidence="1">ARSEF 373</strain>
    </source>
</reference>
<evidence type="ECO:0000313" key="2">
    <source>
        <dbReference type="Proteomes" id="UP001146120"/>
    </source>
</evidence>
<gene>
    <name evidence="1" type="ORF">N0F65_004889</name>
</gene>
<protein>
    <submittedName>
        <fullName evidence="1">Uncharacterized protein</fullName>
    </submittedName>
</protein>
<name>A0AAV2YGI0_9STRA</name>
<dbReference type="PANTHER" id="PTHR37558">
    <property type="entry name" value="HTH CENPB-TYPE DOMAIN-CONTAINING PROTEIN"/>
    <property type="match status" value="1"/>
</dbReference>
<keyword evidence="2" id="KW-1185">Reference proteome</keyword>
<dbReference type="AlphaFoldDB" id="A0AAV2YGI0"/>
<sequence length="79" mass="8828">MRLSPWSVKYGQTTQVWHATASDTATDGTDVLDGGACKRRFDTLLEAFCKAELDSLRASGSDEAYDEREQLLTDILSRR</sequence>
<dbReference type="EMBL" id="DAKRPA010000264">
    <property type="protein sequence ID" value="DAZ94175.1"/>
    <property type="molecule type" value="Genomic_DNA"/>
</dbReference>